<dbReference type="Gene3D" id="4.10.400.10">
    <property type="entry name" value="Low-density Lipoprotein Receptor"/>
    <property type="match status" value="3"/>
</dbReference>
<feature type="disulfide bond" evidence="9">
    <location>
        <begin position="384"/>
        <end position="402"/>
    </location>
</feature>
<feature type="domain" description="FZ" evidence="12">
    <location>
        <begin position="258"/>
        <end position="372"/>
    </location>
</feature>
<keyword evidence="6 11" id="KW-0472">Membrane</keyword>
<evidence type="ECO:0000256" key="11">
    <source>
        <dbReference type="SAM" id="Phobius"/>
    </source>
</evidence>
<dbReference type="InterPro" id="IPR036790">
    <property type="entry name" value="Frizzled_dom_sf"/>
</dbReference>
<comment type="subcellular location">
    <subcellularLocation>
        <location evidence="1">Cell membrane</location>
        <topology evidence="1">Single-pass type II membrane protein</topology>
    </subcellularLocation>
</comment>
<dbReference type="PROSITE" id="PS01209">
    <property type="entry name" value="LDLRA_1"/>
    <property type="match status" value="2"/>
</dbReference>
<dbReference type="EMBL" id="QKKF02012754">
    <property type="protein sequence ID" value="RZF43410.1"/>
    <property type="molecule type" value="Genomic_DNA"/>
</dbReference>
<dbReference type="STRING" id="195883.A0A482XCZ2"/>
<dbReference type="GO" id="GO:0016192">
    <property type="term" value="P:vesicle-mediated transport"/>
    <property type="evidence" value="ECO:0007669"/>
    <property type="project" value="UniProtKB-ARBA"/>
</dbReference>
<keyword evidence="14" id="KW-1185">Reference proteome</keyword>
<sequence>MIGSQFSHAFRKFNCSALSSKGVCAMYRMEKGGAGGDGLLASWRTLRWLLLPSVVLFLLALATYCIVDVADHHSFSPDRHRYIETHSLDDLSDNRIDGDVMLESDGIINSSPSSGKVAEEASRNVNRSSSREENSDLATSEVANSVSVSWLGGGGGGAGSGSSVEEDTTSSFVDRLLLSFHRASSPPPPPPPAYSRAISVSPFLRRRLPNGHKYGEYQASPTDSGLTRSTTRPRVSPTLPARDSPSPSTTQPQNRTTENDGICSSPKLEACRGVLPWDLVGPASFPGLEEAMPFLDTILDSGCSSRAREFFCSLLEPECQDAGHTVLPPCRKTCKAIAEDCSEFIIDSLNLSKIFNCDIYPDIDNPEECVNLARGDCLNSEFQCPDETCIPKRWVCDGLRDCPLGADEINCTKCSEDEFKCKSDHKCILNSWKCDGNRDCADGSDESNCHHEMIAHVHTSPCPSDELRCVDGRCITLQQICDKIVDCADAADEANCSLPNS</sequence>
<dbReference type="SUPFAM" id="SSF63501">
    <property type="entry name" value="Frizzled cysteine-rich domain"/>
    <property type="match status" value="1"/>
</dbReference>
<dbReference type="PROSITE" id="PS50068">
    <property type="entry name" value="LDLRA_2"/>
    <property type="match status" value="3"/>
</dbReference>
<evidence type="ECO:0000256" key="10">
    <source>
        <dbReference type="SAM" id="MobiDB-lite"/>
    </source>
</evidence>
<dbReference type="PANTHER" id="PTHR24270">
    <property type="entry name" value="LOW-DENSITY LIPOPROTEIN RECEPTOR-RELATED"/>
    <property type="match status" value="1"/>
</dbReference>
<dbReference type="InterPro" id="IPR023415">
    <property type="entry name" value="LDLR_class-A_CS"/>
</dbReference>
<evidence type="ECO:0000256" key="2">
    <source>
        <dbReference type="ARBA" id="ARBA00022692"/>
    </source>
</evidence>
<feature type="region of interest" description="Disordered" evidence="10">
    <location>
        <begin position="107"/>
        <end position="169"/>
    </location>
</feature>
<dbReference type="PANTHER" id="PTHR24270:SF57">
    <property type="entry name" value="FI24007P1"/>
    <property type="match status" value="1"/>
</dbReference>
<evidence type="ECO:0000256" key="9">
    <source>
        <dbReference type="PROSITE-ProRule" id="PRU00124"/>
    </source>
</evidence>
<dbReference type="InParanoid" id="A0A482XCZ2"/>
<name>A0A482XCZ2_LAOST</name>
<feature type="compositionally biased region" description="Gly residues" evidence="10">
    <location>
        <begin position="151"/>
        <end position="160"/>
    </location>
</feature>
<dbReference type="GO" id="GO:0005886">
    <property type="term" value="C:plasma membrane"/>
    <property type="evidence" value="ECO:0007669"/>
    <property type="project" value="UniProtKB-SubCell"/>
</dbReference>
<evidence type="ECO:0000256" key="8">
    <source>
        <dbReference type="PROSITE-ProRule" id="PRU00090"/>
    </source>
</evidence>
<evidence type="ECO:0000256" key="3">
    <source>
        <dbReference type="ARBA" id="ARBA00022737"/>
    </source>
</evidence>
<keyword evidence="3" id="KW-0677">Repeat</keyword>
<dbReference type="Pfam" id="PF01392">
    <property type="entry name" value="Fz"/>
    <property type="match status" value="1"/>
</dbReference>
<dbReference type="AlphaFoldDB" id="A0A482XCZ2"/>
<evidence type="ECO:0000256" key="7">
    <source>
        <dbReference type="ARBA" id="ARBA00023157"/>
    </source>
</evidence>
<protein>
    <recommendedName>
        <fullName evidence="12">FZ domain-containing protein</fullName>
    </recommendedName>
</protein>
<keyword evidence="4" id="KW-0735">Signal-anchor</keyword>
<organism evidence="13 14">
    <name type="scientific">Laodelphax striatellus</name>
    <name type="common">Small brown planthopper</name>
    <name type="synonym">Delphax striatella</name>
    <dbReference type="NCBI Taxonomy" id="195883"/>
    <lineage>
        <taxon>Eukaryota</taxon>
        <taxon>Metazoa</taxon>
        <taxon>Ecdysozoa</taxon>
        <taxon>Arthropoda</taxon>
        <taxon>Hexapoda</taxon>
        <taxon>Insecta</taxon>
        <taxon>Pterygota</taxon>
        <taxon>Neoptera</taxon>
        <taxon>Paraneoptera</taxon>
        <taxon>Hemiptera</taxon>
        <taxon>Auchenorrhyncha</taxon>
        <taxon>Fulgoroidea</taxon>
        <taxon>Delphacidae</taxon>
        <taxon>Criomorphinae</taxon>
        <taxon>Laodelphax</taxon>
    </lineage>
</organism>
<evidence type="ECO:0000313" key="13">
    <source>
        <dbReference type="EMBL" id="RZF43410.1"/>
    </source>
</evidence>
<dbReference type="SUPFAM" id="SSF57424">
    <property type="entry name" value="LDL receptor-like module"/>
    <property type="match status" value="3"/>
</dbReference>
<evidence type="ECO:0000313" key="14">
    <source>
        <dbReference type="Proteomes" id="UP000291343"/>
    </source>
</evidence>
<dbReference type="OrthoDB" id="10006456at2759"/>
<feature type="compositionally biased region" description="Low complexity" evidence="10">
    <location>
        <begin position="226"/>
        <end position="240"/>
    </location>
</feature>
<feature type="disulfide bond" evidence="8">
    <location>
        <begin position="303"/>
        <end position="341"/>
    </location>
</feature>
<proteinExistence type="predicted"/>
<evidence type="ECO:0000259" key="12">
    <source>
        <dbReference type="PROSITE" id="PS50038"/>
    </source>
</evidence>
<feature type="disulfide bond" evidence="9">
    <location>
        <begin position="462"/>
        <end position="474"/>
    </location>
</feature>
<keyword evidence="2 11" id="KW-0812">Transmembrane</keyword>
<dbReference type="InterPro" id="IPR020067">
    <property type="entry name" value="Frizzled_dom"/>
</dbReference>
<accession>A0A482XCZ2</accession>
<dbReference type="InterPro" id="IPR002172">
    <property type="entry name" value="LDrepeatLR_classA_rpt"/>
</dbReference>
<dbReference type="SMART" id="SM00063">
    <property type="entry name" value="FRI"/>
    <property type="match status" value="1"/>
</dbReference>
<dbReference type="CDD" id="cd00112">
    <property type="entry name" value="LDLa"/>
    <property type="match status" value="3"/>
</dbReference>
<dbReference type="PRINTS" id="PR00261">
    <property type="entry name" value="LDLRECEPTOR"/>
</dbReference>
<feature type="disulfide bond" evidence="9">
    <location>
        <begin position="434"/>
        <end position="449"/>
    </location>
</feature>
<comment type="caution">
    <text evidence="13">The sequence shown here is derived from an EMBL/GenBank/DDBJ whole genome shotgun (WGS) entry which is preliminary data.</text>
</comment>
<keyword evidence="5 11" id="KW-1133">Transmembrane helix</keyword>
<dbReference type="Pfam" id="PF00057">
    <property type="entry name" value="Ldl_recept_a"/>
    <property type="match status" value="3"/>
</dbReference>
<evidence type="ECO:0000256" key="5">
    <source>
        <dbReference type="ARBA" id="ARBA00022989"/>
    </source>
</evidence>
<reference evidence="13 14" key="1">
    <citation type="journal article" date="2017" name="Gigascience">
        <title>Genome sequence of the small brown planthopper, Laodelphax striatellus.</title>
        <authorList>
            <person name="Zhu J."/>
            <person name="Jiang F."/>
            <person name="Wang X."/>
            <person name="Yang P."/>
            <person name="Bao Y."/>
            <person name="Zhao W."/>
            <person name="Wang W."/>
            <person name="Lu H."/>
            <person name="Wang Q."/>
            <person name="Cui N."/>
            <person name="Li J."/>
            <person name="Chen X."/>
            <person name="Luo L."/>
            <person name="Yu J."/>
            <person name="Kang L."/>
            <person name="Cui F."/>
        </authorList>
    </citation>
    <scope>NUCLEOTIDE SEQUENCE [LARGE SCALE GENOMIC DNA]</scope>
    <source>
        <strain evidence="13">Lst14</strain>
    </source>
</reference>
<feature type="disulfide bond" evidence="9">
    <location>
        <begin position="481"/>
        <end position="496"/>
    </location>
</feature>
<dbReference type="PROSITE" id="PS50038">
    <property type="entry name" value="FZ"/>
    <property type="match status" value="1"/>
</dbReference>
<feature type="disulfide bond" evidence="9">
    <location>
        <begin position="377"/>
        <end position="389"/>
    </location>
</feature>
<dbReference type="Proteomes" id="UP000291343">
    <property type="component" value="Unassembled WGS sequence"/>
</dbReference>
<dbReference type="SMART" id="SM00192">
    <property type="entry name" value="LDLa"/>
    <property type="match status" value="3"/>
</dbReference>
<feature type="compositionally biased region" description="Polar residues" evidence="10">
    <location>
        <begin position="245"/>
        <end position="256"/>
    </location>
</feature>
<dbReference type="InterPro" id="IPR050685">
    <property type="entry name" value="LDLR"/>
</dbReference>
<dbReference type="CDD" id="cd07066">
    <property type="entry name" value="CRD_FZ"/>
    <property type="match status" value="1"/>
</dbReference>
<feature type="disulfide bond" evidence="9">
    <location>
        <begin position="396"/>
        <end position="411"/>
    </location>
</feature>
<gene>
    <name evidence="13" type="ORF">LSTR_LSTR001671</name>
</gene>
<feature type="disulfide bond" evidence="9">
    <location>
        <begin position="469"/>
        <end position="487"/>
    </location>
</feature>
<evidence type="ECO:0000256" key="6">
    <source>
        <dbReference type="ARBA" id="ARBA00023136"/>
    </source>
</evidence>
<feature type="region of interest" description="Disordered" evidence="10">
    <location>
        <begin position="211"/>
        <end position="263"/>
    </location>
</feature>
<keyword evidence="7 9" id="KW-1015">Disulfide bond</keyword>
<feature type="transmembrane region" description="Helical" evidence="11">
    <location>
        <begin position="48"/>
        <end position="67"/>
    </location>
</feature>
<comment type="caution">
    <text evidence="9">Lacks conserved residue(s) required for the propagation of feature annotation.</text>
</comment>
<evidence type="ECO:0000256" key="1">
    <source>
        <dbReference type="ARBA" id="ARBA00004401"/>
    </source>
</evidence>
<evidence type="ECO:0000256" key="4">
    <source>
        <dbReference type="ARBA" id="ARBA00022968"/>
    </source>
</evidence>
<dbReference type="InterPro" id="IPR036055">
    <property type="entry name" value="LDL_receptor-like_sf"/>
</dbReference>
<dbReference type="Gene3D" id="1.10.2000.10">
    <property type="entry name" value="Frizzled cysteine-rich domain"/>
    <property type="match status" value="1"/>
</dbReference>